<dbReference type="PANTHER" id="PTHR11545:SF2">
    <property type="entry name" value="LARGE RIBOSOMAL SUBUNIT PROTEIN UL13M"/>
    <property type="match status" value="1"/>
</dbReference>
<comment type="similarity">
    <text evidence="1 6 7">Belongs to the universal ribosomal protein uL13 family.</text>
</comment>
<dbReference type="STRING" id="1071918.SAMN05421544_11029"/>
<proteinExistence type="inferred from homology"/>
<dbReference type="GO" id="GO:0022625">
    <property type="term" value="C:cytosolic large ribosomal subunit"/>
    <property type="evidence" value="ECO:0007669"/>
    <property type="project" value="TreeGrafter"/>
</dbReference>
<name>A0A1G7D8L5_9FLAO</name>
<dbReference type="InterPro" id="IPR036899">
    <property type="entry name" value="Ribosomal_uL13_sf"/>
</dbReference>
<evidence type="ECO:0000256" key="6">
    <source>
        <dbReference type="HAMAP-Rule" id="MF_01366"/>
    </source>
</evidence>
<dbReference type="FunFam" id="3.90.1180.10:FF:000001">
    <property type="entry name" value="50S ribosomal protein L13"/>
    <property type="match status" value="1"/>
</dbReference>
<keyword evidence="3 6" id="KW-0689">Ribosomal protein</keyword>
<keyword evidence="4 6" id="KW-0687">Ribonucleoprotein</keyword>
<evidence type="ECO:0000256" key="7">
    <source>
        <dbReference type="RuleBase" id="RU003877"/>
    </source>
</evidence>
<dbReference type="InterPro" id="IPR005823">
    <property type="entry name" value="Ribosomal_uL13_bac-type"/>
</dbReference>
<dbReference type="GO" id="GO:0003735">
    <property type="term" value="F:structural constituent of ribosome"/>
    <property type="evidence" value="ECO:0007669"/>
    <property type="project" value="InterPro"/>
</dbReference>
<evidence type="ECO:0000256" key="3">
    <source>
        <dbReference type="ARBA" id="ARBA00022980"/>
    </source>
</evidence>
<evidence type="ECO:0000313" key="10">
    <source>
        <dbReference type="Proteomes" id="UP000198517"/>
    </source>
</evidence>
<evidence type="ECO:0000256" key="5">
    <source>
        <dbReference type="ARBA" id="ARBA00035201"/>
    </source>
</evidence>
<evidence type="ECO:0000256" key="2">
    <source>
        <dbReference type="ARBA" id="ARBA00011838"/>
    </source>
</evidence>
<dbReference type="PIRSF" id="PIRSF002181">
    <property type="entry name" value="Ribosomal_L13"/>
    <property type="match status" value="1"/>
</dbReference>
<dbReference type="Gene3D" id="3.90.1180.10">
    <property type="entry name" value="Ribosomal protein L13"/>
    <property type="match status" value="1"/>
</dbReference>
<organism evidence="9 10">
    <name type="scientific">Riemerella columbipharyngis</name>
    <dbReference type="NCBI Taxonomy" id="1071918"/>
    <lineage>
        <taxon>Bacteria</taxon>
        <taxon>Pseudomonadati</taxon>
        <taxon>Bacteroidota</taxon>
        <taxon>Flavobacteriia</taxon>
        <taxon>Flavobacteriales</taxon>
        <taxon>Weeksellaceae</taxon>
        <taxon>Riemerella</taxon>
    </lineage>
</organism>
<comment type="function">
    <text evidence="6 8">This protein is one of the early assembly proteins of the 50S ribosomal subunit, although it is not seen to bind rRNA by itself. It is important during the early stages of 50S assembly.</text>
</comment>
<dbReference type="HAMAP" id="MF_01366">
    <property type="entry name" value="Ribosomal_uL13"/>
    <property type="match status" value="1"/>
</dbReference>
<keyword evidence="10" id="KW-1185">Reference proteome</keyword>
<dbReference type="GO" id="GO:0003729">
    <property type="term" value="F:mRNA binding"/>
    <property type="evidence" value="ECO:0007669"/>
    <property type="project" value="UniProtKB-ARBA"/>
</dbReference>
<dbReference type="SUPFAM" id="SSF52161">
    <property type="entry name" value="Ribosomal protein L13"/>
    <property type="match status" value="1"/>
</dbReference>
<evidence type="ECO:0000313" key="9">
    <source>
        <dbReference type="EMBL" id="SDE47115.1"/>
    </source>
</evidence>
<dbReference type="CDD" id="cd00392">
    <property type="entry name" value="Ribosomal_L13"/>
    <property type="match status" value="1"/>
</dbReference>
<comment type="subunit">
    <text evidence="2 6">Part of the 50S ribosomal subunit.</text>
</comment>
<sequence>MYFCTPVWGKLCLIVNDKFVNTLSYKTVSANQATANKEWVVVDAAGQPLGRLASKVAKILRGKHKTNFTPHVDCGDNVIVLNAGKVELSGNKWSDKTYIWHTGYPGGQKSMTAEELRKKNSLRILEKSVKGMLPKNRLGAKILKNLYLYEGTEHKHEAQQPKVININEIK</sequence>
<dbReference type="Proteomes" id="UP000198517">
    <property type="component" value="Unassembled WGS sequence"/>
</dbReference>
<accession>A0A1G7D8L5</accession>
<protein>
    <recommendedName>
        <fullName evidence="5 6">Large ribosomal subunit protein uL13</fullName>
    </recommendedName>
</protein>
<evidence type="ECO:0000256" key="8">
    <source>
        <dbReference type="RuleBase" id="RU003878"/>
    </source>
</evidence>
<dbReference type="InterPro" id="IPR005822">
    <property type="entry name" value="Ribosomal_uL13"/>
</dbReference>
<evidence type="ECO:0000256" key="1">
    <source>
        <dbReference type="ARBA" id="ARBA00006227"/>
    </source>
</evidence>
<dbReference type="GO" id="GO:0017148">
    <property type="term" value="P:negative regulation of translation"/>
    <property type="evidence" value="ECO:0007669"/>
    <property type="project" value="TreeGrafter"/>
</dbReference>
<evidence type="ECO:0000256" key="4">
    <source>
        <dbReference type="ARBA" id="ARBA00023274"/>
    </source>
</evidence>
<gene>
    <name evidence="6 8" type="primary">rplM</name>
    <name evidence="9" type="ORF">SAMN05421544_11029</name>
</gene>
<dbReference type="Pfam" id="PF00572">
    <property type="entry name" value="Ribosomal_L13"/>
    <property type="match status" value="1"/>
</dbReference>
<dbReference type="InterPro" id="IPR023563">
    <property type="entry name" value="Ribosomal_uL13_CS"/>
</dbReference>
<dbReference type="EMBL" id="FNAS01000010">
    <property type="protein sequence ID" value="SDE47115.1"/>
    <property type="molecule type" value="Genomic_DNA"/>
</dbReference>
<dbReference type="GO" id="GO:0006412">
    <property type="term" value="P:translation"/>
    <property type="evidence" value="ECO:0007669"/>
    <property type="project" value="UniProtKB-UniRule"/>
</dbReference>
<dbReference type="AlphaFoldDB" id="A0A1G7D8L5"/>
<dbReference type="PANTHER" id="PTHR11545">
    <property type="entry name" value="RIBOSOMAL PROTEIN L13"/>
    <property type="match status" value="1"/>
</dbReference>
<dbReference type="NCBIfam" id="TIGR01066">
    <property type="entry name" value="rplM_bact"/>
    <property type="match status" value="1"/>
</dbReference>
<reference evidence="9 10" key="1">
    <citation type="submission" date="2016-10" db="EMBL/GenBank/DDBJ databases">
        <authorList>
            <person name="de Groot N.N."/>
        </authorList>
    </citation>
    <scope>NUCLEOTIDE SEQUENCE [LARGE SCALE GENOMIC DNA]</scope>
    <source>
        <strain evidence="9 10">DSM 24015</strain>
    </source>
</reference>
<dbReference type="PROSITE" id="PS00783">
    <property type="entry name" value="RIBOSOMAL_L13"/>
    <property type="match status" value="1"/>
</dbReference>